<keyword evidence="6 9" id="KW-1133">Transmembrane helix</keyword>
<dbReference type="InterPro" id="IPR022813">
    <property type="entry name" value="SecD/SecF_arch_bac"/>
</dbReference>
<feature type="non-terminal residue" evidence="12">
    <location>
        <position position="1"/>
    </location>
</feature>
<evidence type="ECO:0000256" key="7">
    <source>
        <dbReference type="ARBA" id="ARBA00023010"/>
    </source>
</evidence>
<gene>
    <name evidence="12" type="ORF">METZ01_LOCUS295865</name>
</gene>
<dbReference type="NCBIfam" id="TIGR01129">
    <property type="entry name" value="secD"/>
    <property type="match status" value="1"/>
</dbReference>
<feature type="transmembrane region" description="Helical" evidence="9">
    <location>
        <begin position="207"/>
        <end position="225"/>
    </location>
</feature>
<dbReference type="InterPro" id="IPR054384">
    <property type="entry name" value="SecDF_P1_head"/>
</dbReference>
<dbReference type="InterPro" id="IPR055344">
    <property type="entry name" value="SecD_SecF_C_bact"/>
</dbReference>
<keyword evidence="4 9" id="KW-0812">Transmembrane</keyword>
<evidence type="ECO:0000256" key="5">
    <source>
        <dbReference type="ARBA" id="ARBA00022927"/>
    </source>
</evidence>
<feature type="transmembrane region" description="Helical" evidence="9">
    <location>
        <begin position="230"/>
        <end position="250"/>
    </location>
</feature>
<dbReference type="Pfam" id="PF02355">
    <property type="entry name" value="SecD_SecF_C"/>
    <property type="match status" value="1"/>
</dbReference>
<feature type="domain" description="SecDF P1 head subdomain" evidence="11">
    <location>
        <begin position="75"/>
        <end position="184"/>
    </location>
</feature>
<evidence type="ECO:0000256" key="1">
    <source>
        <dbReference type="ARBA" id="ARBA00004651"/>
    </source>
</evidence>
<dbReference type="Gene3D" id="3.30.1360.200">
    <property type="match status" value="1"/>
</dbReference>
<dbReference type="SUPFAM" id="SSF82866">
    <property type="entry name" value="Multidrug efflux transporter AcrB transmembrane domain"/>
    <property type="match status" value="1"/>
</dbReference>
<reference evidence="12" key="1">
    <citation type="submission" date="2018-05" db="EMBL/GenBank/DDBJ databases">
        <authorList>
            <person name="Lanie J.A."/>
            <person name="Ng W.-L."/>
            <person name="Kazmierczak K.M."/>
            <person name="Andrzejewski T.M."/>
            <person name="Davidsen T.M."/>
            <person name="Wayne K.J."/>
            <person name="Tettelin H."/>
            <person name="Glass J.I."/>
            <person name="Rusch D."/>
            <person name="Podicherti R."/>
            <person name="Tsui H.-C.T."/>
            <person name="Winkler M.E."/>
        </authorList>
    </citation>
    <scope>NUCLEOTIDE SEQUENCE</scope>
</reference>
<dbReference type="InterPro" id="IPR005791">
    <property type="entry name" value="SecD"/>
</dbReference>
<organism evidence="12">
    <name type="scientific">marine metagenome</name>
    <dbReference type="NCBI Taxonomy" id="408172"/>
    <lineage>
        <taxon>unclassified sequences</taxon>
        <taxon>metagenomes</taxon>
        <taxon>ecological metagenomes</taxon>
    </lineage>
</organism>
<keyword evidence="8 9" id="KW-0472">Membrane</keyword>
<dbReference type="PANTHER" id="PTHR30081:SF1">
    <property type="entry name" value="PROTEIN TRANSLOCASE SUBUNIT SECD"/>
    <property type="match status" value="1"/>
</dbReference>
<sequence length="386" mass="41853">NYDSPPDQIIITVAGTEELRFPTTPNNIRRLEDSPRYGIIFPIDETGMEGIITLEDAEKKLGKNPKIEFALKKGYLDEEIGLSGDDLKTAYAGQHQASGFPIVNIEFDDRGTRIFGELTTDIFAKQEETGIRDQIAIILDGQELISPRVNAPITAGTAIIEGGDFTMTRVKDLALLLESGRLPVPIELIQERDVDAILGADSLRKSVIAGFIGLALVLIFMTLYYRVPGLVASVALIIYAVIVLAVFKIIPVTLTLSGVAAAILSIGMAVDANILIFERMKDELRSGRTMLSAVNIGFNRAWPAIRDGNVSTLITCAILYWFSDQLGATVVQGFAVTLVIGVGISMFSAIVVSRTIMRVVALSPLSRNINLFIPTGAKNIGNRESV</sequence>
<keyword evidence="5" id="KW-0653">Protein transport</keyword>
<protein>
    <recommendedName>
        <fullName evidence="13">Protein translocase subunit SecD</fullName>
    </recommendedName>
</protein>
<comment type="subcellular location">
    <subcellularLocation>
        <location evidence="1">Cell membrane</location>
        <topology evidence="1">Multi-pass membrane protein</topology>
    </subcellularLocation>
</comment>
<keyword evidence="2" id="KW-0813">Transport</keyword>
<dbReference type="GO" id="GO:0006886">
    <property type="term" value="P:intracellular protein transport"/>
    <property type="evidence" value="ECO:0007669"/>
    <property type="project" value="InterPro"/>
</dbReference>
<dbReference type="AlphaFoldDB" id="A0A382M705"/>
<proteinExistence type="predicted"/>
<dbReference type="GO" id="GO:0015450">
    <property type="term" value="F:protein-transporting ATPase activity"/>
    <property type="evidence" value="ECO:0007669"/>
    <property type="project" value="InterPro"/>
</dbReference>
<feature type="domain" description="Protein export membrane protein SecD/SecF C-terminal" evidence="10">
    <location>
        <begin position="187"/>
        <end position="359"/>
    </location>
</feature>
<feature type="transmembrane region" description="Helical" evidence="9">
    <location>
        <begin position="256"/>
        <end position="277"/>
    </location>
</feature>
<dbReference type="Gene3D" id="1.20.1640.10">
    <property type="entry name" value="Multidrug efflux transporter AcrB transmembrane domain"/>
    <property type="match status" value="1"/>
</dbReference>
<evidence type="ECO:0000256" key="4">
    <source>
        <dbReference type="ARBA" id="ARBA00022692"/>
    </source>
</evidence>
<dbReference type="NCBIfam" id="TIGR00916">
    <property type="entry name" value="2A0604s01"/>
    <property type="match status" value="1"/>
</dbReference>
<dbReference type="InterPro" id="IPR048634">
    <property type="entry name" value="SecD_SecF_C"/>
</dbReference>
<evidence type="ECO:0000313" key="12">
    <source>
        <dbReference type="EMBL" id="SVC43011.1"/>
    </source>
</evidence>
<dbReference type="Pfam" id="PF22599">
    <property type="entry name" value="SecDF_P1_head"/>
    <property type="match status" value="1"/>
</dbReference>
<evidence type="ECO:0000259" key="10">
    <source>
        <dbReference type="Pfam" id="PF02355"/>
    </source>
</evidence>
<dbReference type="PANTHER" id="PTHR30081">
    <property type="entry name" value="PROTEIN-EXPORT MEMBRANE PROTEIN SEC"/>
    <property type="match status" value="1"/>
</dbReference>
<evidence type="ECO:0000256" key="6">
    <source>
        <dbReference type="ARBA" id="ARBA00022989"/>
    </source>
</evidence>
<accession>A0A382M705</accession>
<evidence type="ECO:0008006" key="13">
    <source>
        <dbReference type="Google" id="ProtNLM"/>
    </source>
</evidence>
<evidence type="ECO:0000256" key="3">
    <source>
        <dbReference type="ARBA" id="ARBA00022475"/>
    </source>
</evidence>
<name>A0A382M705_9ZZZZ</name>
<evidence type="ECO:0000256" key="8">
    <source>
        <dbReference type="ARBA" id="ARBA00023136"/>
    </source>
</evidence>
<evidence type="ECO:0000259" key="11">
    <source>
        <dbReference type="Pfam" id="PF22599"/>
    </source>
</evidence>
<dbReference type="GO" id="GO:0005886">
    <property type="term" value="C:plasma membrane"/>
    <property type="evidence" value="ECO:0007669"/>
    <property type="project" value="UniProtKB-SubCell"/>
</dbReference>
<keyword evidence="7" id="KW-0811">Translocation</keyword>
<evidence type="ECO:0000256" key="9">
    <source>
        <dbReference type="SAM" id="Phobius"/>
    </source>
</evidence>
<feature type="transmembrane region" description="Helical" evidence="9">
    <location>
        <begin position="334"/>
        <end position="357"/>
    </location>
</feature>
<dbReference type="EMBL" id="UINC01090771">
    <property type="protein sequence ID" value="SVC43011.1"/>
    <property type="molecule type" value="Genomic_DNA"/>
</dbReference>
<evidence type="ECO:0000256" key="2">
    <source>
        <dbReference type="ARBA" id="ARBA00022448"/>
    </source>
</evidence>
<keyword evidence="3" id="KW-1003">Cell membrane</keyword>